<evidence type="ECO:0000313" key="2">
    <source>
        <dbReference type="Proteomes" id="UP000593576"/>
    </source>
</evidence>
<organism evidence="1 2">
    <name type="scientific">Gossypium schwendimanii</name>
    <name type="common">Cotton</name>
    <dbReference type="NCBI Taxonomy" id="34291"/>
    <lineage>
        <taxon>Eukaryota</taxon>
        <taxon>Viridiplantae</taxon>
        <taxon>Streptophyta</taxon>
        <taxon>Embryophyta</taxon>
        <taxon>Tracheophyta</taxon>
        <taxon>Spermatophyta</taxon>
        <taxon>Magnoliopsida</taxon>
        <taxon>eudicotyledons</taxon>
        <taxon>Gunneridae</taxon>
        <taxon>Pentapetalae</taxon>
        <taxon>rosids</taxon>
        <taxon>malvids</taxon>
        <taxon>Malvales</taxon>
        <taxon>Malvaceae</taxon>
        <taxon>Malvoideae</taxon>
        <taxon>Gossypium</taxon>
    </lineage>
</organism>
<sequence>MWKNVNISLFVGVHFANLQEKLIQGKLPYCSSSSDAQAQPTH</sequence>
<evidence type="ECO:0000313" key="1">
    <source>
        <dbReference type="EMBL" id="MBA0849342.1"/>
    </source>
</evidence>
<dbReference type="AlphaFoldDB" id="A0A7J9KS77"/>
<dbReference type="Proteomes" id="UP000593576">
    <property type="component" value="Unassembled WGS sequence"/>
</dbReference>
<name>A0A7J9KS77_GOSSC</name>
<gene>
    <name evidence="1" type="ORF">Goshw_014658</name>
</gene>
<accession>A0A7J9KS77</accession>
<feature type="non-terminal residue" evidence="1">
    <location>
        <position position="1"/>
    </location>
</feature>
<protein>
    <submittedName>
        <fullName evidence="1">Uncharacterized protein</fullName>
    </submittedName>
</protein>
<comment type="caution">
    <text evidence="1">The sequence shown here is derived from an EMBL/GenBank/DDBJ whole genome shotgun (WGS) entry which is preliminary data.</text>
</comment>
<proteinExistence type="predicted"/>
<keyword evidence="2" id="KW-1185">Reference proteome</keyword>
<dbReference type="EMBL" id="JABFAF010000002">
    <property type="protein sequence ID" value="MBA0849342.1"/>
    <property type="molecule type" value="Genomic_DNA"/>
</dbReference>
<reference evidence="1 2" key="1">
    <citation type="journal article" date="2019" name="Genome Biol. Evol.">
        <title>Insights into the evolution of the New World diploid cottons (Gossypium, subgenus Houzingenia) based on genome sequencing.</title>
        <authorList>
            <person name="Grover C.E."/>
            <person name="Arick M.A. 2nd"/>
            <person name="Thrash A."/>
            <person name="Conover J.L."/>
            <person name="Sanders W.S."/>
            <person name="Peterson D.G."/>
            <person name="Frelichowski J.E."/>
            <person name="Scheffler J.A."/>
            <person name="Scheffler B.E."/>
            <person name="Wendel J.F."/>
        </authorList>
    </citation>
    <scope>NUCLEOTIDE SEQUENCE [LARGE SCALE GENOMIC DNA]</scope>
    <source>
        <strain evidence="1">1</strain>
        <tissue evidence="1">Leaf</tissue>
    </source>
</reference>